<dbReference type="InterPro" id="IPR029058">
    <property type="entry name" value="AB_hydrolase_fold"/>
</dbReference>
<keyword evidence="4" id="KW-1185">Reference proteome</keyword>
<dbReference type="AlphaFoldDB" id="A0A3M9MUC6"/>
<dbReference type="PRINTS" id="PR00111">
    <property type="entry name" value="ABHYDROLASE"/>
</dbReference>
<dbReference type="PRINTS" id="PR00412">
    <property type="entry name" value="EPOXHYDRLASE"/>
</dbReference>
<feature type="domain" description="AB hydrolase-1" evidence="2">
    <location>
        <begin position="27"/>
        <end position="269"/>
    </location>
</feature>
<organism evidence="3 4">
    <name type="scientific">Rufibacter immobilis</name>
    <dbReference type="NCBI Taxonomy" id="1348778"/>
    <lineage>
        <taxon>Bacteria</taxon>
        <taxon>Pseudomonadati</taxon>
        <taxon>Bacteroidota</taxon>
        <taxon>Cytophagia</taxon>
        <taxon>Cytophagales</taxon>
        <taxon>Hymenobacteraceae</taxon>
        <taxon>Rufibacter</taxon>
    </lineage>
</organism>
<accession>A0A3M9MUC6</accession>
<dbReference type="InterPro" id="IPR000639">
    <property type="entry name" value="Epox_hydrolase-like"/>
</dbReference>
<name>A0A3M9MUC6_9BACT</name>
<dbReference type="PANTHER" id="PTHR43329">
    <property type="entry name" value="EPOXIDE HYDROLASE"/>
    <property type="match status" value="1"/>
</dbReference>
<sequence>MKTRAQHYSVNKIQLHTVEAGPTSGNTILFLHGFPEFWYGWKNQLAFFAAQGWHAVAPDQRGYNLSSKPTGVEAYTIDQLTQDVVELIPQVSQGKVVLVGHDWGGAVAWNIALKYPHLLDKLVILNMPHPKVAHHHLTHNPKQMLRSWYTGFFQIPWVPETVSSSFDFKLLESSMTGSARSNAFSPAEMEGYRTAWEQPDALEAMINWYRAYKYNPIEADQKVQVPTRMIWGKQDKFLGTELAQPSIEQCAHGELIFLEEATHWLHHEFPEKVNQLIYEFAQS</sequence>
<reference evidence="3 4" key="1">
    <citation type="submission" date="2018-11" db="EMBL/GenBank/DDBJ databases">
        <title>Rufibacter latericius sp. nov., isolated from water in Baiyang Lake.</title>
        <authorList>
            <person name="Yang Y."/>
        </authorList>
    </citation>
    <scope>NUCLEOTIDE SEQUENCE [LARGE SCALE GENOMIC DNA]</scope>
    <source>
        <strain evidence="3 4">MCC P1</strain>
    </source>
</reference>
<dbReference type="SUPFAM" id="SSF53474">
    <property type="entry name" value="alpha/beta-Hydrolases"/>
    <property type="match status" value="1"/>
</dbReference>
<comment type="caution">
    <text evidence="3">The sequence shown here is derived from an EMBL/GenBank/DDBJ whole genome shotgun (WGS) entry which is preliminary data.</text>
</comment>
<dbReference type="InterPro" id="IPR000073">
    <property type="entry name" value="AB_hydrolase_1"/>
</dbReference>
<gene>
    <name evidence="3" type="ORF">EFA69_20020</name>
</gene>
<keyword evidence="1 3" id="KW-0378">Hydrolase</keyword>
<evidence type="ECO:0000313" key="4">
    <source>
        <dbReference type="Proteomes" id="UP000271010"/>
    </source>
</evidence>
<dbReference type="RefSeq" id="WP_123134804.1">
    <property type="nucleotide sequence ID" value="NZ_RJJE01000017.1"/>
</dbReference>
<dbReference type="GO" id="GO:0016787">
    <property type="term" value="F:hydrolase activity"/>
    <property type="evidence" value="ECO:0007669"/>
    <property type="project" value="UniProtKB-KW"/>
</dbReference>
<dbReference type="Proteomes" id="UP000271010">
    <property type="component" value="Unassembled WGS sequence"/>
</dbReference>
<evidence type="ECO:0000259" key="2">
    <source>
        <dbReference type="Pfam" id="PF00561"/>
    </source>
</evidence>
<dbReference type="EMBL" id="RJJE01000017">
    <property type="protein sequence ID" value="RNI28338.1"/>
    <property type="molecule type" value="Genomic_DNA"/>
</dbReference>
<protein>
    <submittedName>
        <fullName evidence="3">Alpha/beta hydrolase</fullName>
    </submittedName>
</protein>
<dbReference type="Pfam" id="PF00561">
    <property type="entry name" value="Abhydrolase_1"/>
    <property type="match status" value="1"/>
</dbReference>
<dbReference type="Gene3D" id="3.40.50.1820">
    <property type="entry name" value="alpha/beta hydrolase"/>
    <property type="match status" value="1"/>
</dbReference>
<dbReference type="OrthoDB" id="9773293at2"/>
<evidence type="ECO:0000313" key="3">
    <source>
        <dbReference type="EMBL" id="RNI28338.1"/>
    </source>
</evidence>
<proteinExistence type="predicted"/>
<evidence type="ECO:0000256" key="1">
    <source>
        <dbReference type="ARBA" id="ARBA00022801"/>
    </source>
</evidence>